<keyword evidence="1" id="KW-0732">Signal</keyword>
<dbReference type="EMBL" id="CP053661">
    <property type="protein sequence ID" value="QKD82651.1"/>
    <property type="molecule type" value="Genomic_DNA"/>
</dbReference>
<dbReference type="Gene3D" id="6.10.250.3150">
    <property type="match status" value="1"/>
</dbReference>
<dbReference type="SUPFAM" id="SSF57997">
    <property type="entry name" value="Tropomyosin"/>
    <property type="match status" value="1"/>
</dbReference>
<sequence length="431" mass="47973">MGQSRVWNRLNRLWQRRAGISSAGIALVLAVLLLGSAGMRVLAQSAVLQSGTVQSSTVQSGTVQSGAIALPTILAQASPSIDTLRQQRQQVEQKRSTLNQQRNQLENLENSAQQKLDALEDKINTTTAQIQQNEKKLKDANTRLVQLQAELEKAEERYQQQQFATVARLRFLQRQKDSSGWAVLLQSQNLNEFLERRYQLRRVYQADNQFLVDLKRQSDELVARHRAVERQKNEIALITQELQSQKAEYQQQAATQETLITRLKQDQQALEEAEEQLARDSASLANLIRQRLAAASRSRIVIRGNGIMSIPADGRLTSGFGYRVHPILGYRRFHAGIDFGAPTGTPIRAANHGVVIYSGWYGGYGRSVIVDHGNGITTLYAHASRVYVSEGQAVSRGEAIAAVGSTGFSTGPHLHFEVRKNGEPVDPLNYL</sequence>
<dbReference type="SUPFAM" id="SSF51261">
    <property type="entry name" value="Duplicated hybrid motif"/>
    <property type="match status" value="1"/>
</dbReference>
<evidence type="ECO:0000259" key="3">
    <source>
        <dbReference type="Pfam" id="PF01551"/>
    </source>
</evidence>
<dbReference type="AlphaFoldDB" id="A0A6M8BGB6"/>
<dbReference type="PANTHER" id="PTHR21666:SF289">
    <property type="entry name" value="L-ALA--D-GLU ENDOPEPTIDASE"/>
    <property type="match status" value="1"/>
</dbReference>
<feature type="domain" description="M23ase beta-sheet core" evidence="3">
    <location>
        <begin position="332"/>
        <end position="427"/>
    </location>
</feature>
<evidence type="ECO:0000313" key="4">
    <source>
        <dbReference type="EMBL" id="QKD82651.1"/>
    </source>
</evidence>
<proteinExistence type="predicted"/>
<evidence type="ECO:0000313" key="5">
    <source>
        <dbReference type="Proteomes" id="UP000505210"/>
    </source>
</evidence>
<dbReference type="GO" id="GO:0004222">
    <property type="term" value="F:metalloendopeptidase activity"/>
    <property type="evidence" value="ECO:0007669"/>
    <property type="project" value="TreeGrafter"/>
</dbReference>
<keyword evidence="2" id="KW-0175">Coiled coil</keyword>
<dbReference type="CDD" id="cd12797">
    <property type="entry name" value="M23_peptidase"/>
    <property type="match status" value="1"/>
</dbReference>
<evidence type="ECO:0000256" key="1">
    <source>
        <dbReference type="ARBA" id="ARBA00022729"/>
    </source>
</evidence>
<evidence type="ECO:0000256" key="2">
    <source>
        <dbReference type="SAM" id="Coils"/>
    </source>
</evidence>
<dbReference type="InterPro" id="IPR011055">
    <property type="entry name" value="Dup_hybrid_motif"/>
</dbReference>
<gene>
    <name evidence="4" type="ORF">HPC62_11075</name>
</gene>
<dbReference type="Proteomes" id="UP000505210">
    <property type="component" value="Chromosome"/>
</dbReference>
<dbReference type="Pfam" id="PF01551">
    <property type="entry name" value="Peptidase_M23"/>
    <property type="match status" value="1"/>
</dbReference>
<dbReference type="InterPro" id="IPR016047">
    <property type="entry name" value="M23ase_b-sheet_dom"/>
</dbReference>
<keyword evidence="5" id="KW-1185">Reference proteome</keyword>
<dbReference type="InterPro" id="IPR050570">
    <property type="entry name" value="Cell_wall_metabolism_enzyme"/>
</dbReference>
<organism evidence="4 5">
    <name type="scientific">Thermoleptolyngbya sichuanensis A183</name>
    <dbReference type="NCBI Taxonomy" id="2737172"/>
    <lineage>
        <taxon>Bacteria</taxon>
        <taxon>Bacillati</taxon>
        <taxon>Cyanobacteriota</taxon>
        <taxon>Cyanophyceae</taxon>
        <taxon>Oculatellales</taxon>
        <taxon>Oculatellaceae</taxon>
        <taxon>Thermoleptolyngbya</taxon>
        <taxon>Thermoleptolyngbya sichuanensis</taxon>
    </lineage>
</organism>
<dbReference type="FunFam" id="2.70.70.10:FF:000006">
    <property type="entry name" value="M23 family peptidase"/>
    <property type="match status" value="1"/>
</dbReference>
<name>A0A6M8BGB6_9CYAN</name>
<protein>
    <submittedName>
        <fullName evidence="4">DUF2203 family protein</fullName>
    </submittedName>
</protein>
<accession>A0A6M8BGB6</accession>
<reference evidence="4 5" key="1">
    <citation type="submission" date="2020-05" db="EMBL/GenBank/DDBJ databases">
        <title>Complete genome sequence of of a novel Thermoleptolyngbya strain isolated from hot springs of Ganzi, Sichuan China.</title>
        <authorList>
            <person name="Tang J."/>
            <person name="Daroch M."/>
            <person name="Li L."/>
            <person name="Waleron K."/>
            <person name="Waleron M."/>
            <person name="Waleron M."/>
        </authorList>
    </citation>
    <scope>NUCLEOTIDE SEQUENCE [LARGE SCALE GENOMIC DNA]</scope>
    <source>
        <strain evidence="4 5">PKUAC-SCTA183</strain>
    </source>
</reference>
<dbReference type="RefSeq" id="WP_172355637.1">
    <property type="nucleotide sequence ID" value="NZ_CP053661.1"/>
</dbReference>
<dbReference type="KEGG" id="theu:HPC62_11075"/>
<dbReference type="PANTHER" id="PTHR21666">
    <property type="entry name" value="PEPTIDASE-RELATED"/>
    <property type="match status" value="1"/>
</dbReference>
<dbReference type="Gene3D" id="2.70.70.10">
    <property type="entry name" value="Glucose Permease (Domain IIA)"/>
    <property type="match status" value="1"/>
</dbReference>
<feature type="coiled-coil region" evidence="2">
    <location>
        <begin position="211"/>
        <end position="290"/>
    </location>
</feature>
<feature type="coiled-coil region" evidence="2">
    <location>
        <begin position="81"/>
        <end position="164"/>
    </location>
</feature>